<keyword evidence="2" id="KW-0732">Signal</keyword>
<reference evidence="3 4" key="1">
    <citation type="submission" date="2021-05" db="EMBL/GenBank/DDBJ databases">
        <title>Complete genome of Nocardioides aquaticus KCTC 9944T isolated from meromictic and hypersaline Ekho Lake, Antarctica.</title>
        <authorList>
            <person name="Hwang K."/>
            <person name="Kim K.M."/>
            <person name="Choe H."/>
        </authorList>
    </citation>
    <scope>NUCLEOTIDE SEQUENCE [LARGE SCALE GENOMIC DNA]</scope>
    <source>
        <strain evidence="3 4">KCTC 9944</strain>
    </source>
</reference>
<evidence type="ECO:0000313" key="3">
    <source>
        <dbReference type="EMBL" id="QVT81822.1"/>
    </source>
</evidence>
<protein>
    <recommendedName>
        <fullName evidence="5">Peptidase MA-like domain-containing protein</fullName>
    </recommendedName>
</protein>
<keyword evidence="4" id="KW-1185">Reference proteome</keyword>
<dbReference type="Proteomes" id="UP000679307">
    <property type="component" value="Chromosome"/>
</dbReference>
<evidence type="ECO:0000313" key="4">
    <source>
        <dbReference type="Proteomes" id="UP000679307"/>
    </source>
</evidence>
<evidence type="ECO:0000256" key="2">
    <source>
        <dbReference type="SAM" id="SignalP"/>
    </source>
</evidence>
<organism evidence="3 4">
    <name type="scientific">Nocardioides aquaticus</name>
    <dbReference type="NCBI Taxonomy" id="160826"/>
    <lineage>
        <taxon>Bacteria</taxon>
        <taxon>Bacillati</taxon>
        <taxon>Actinomycetota</taxon>
        <taxon>Actinomycetes</taxon>
        <taxon>Propionibacteriales</taxon>
        <taxon>Nocardioidaceae</taxon>
        <taxon>Nocardioides</taxon>
    </lineage>
</organism>
<feature type="compositionally biased region" description="Low complexity" evidence="1">
    <location>
        <begin position="45"/>
        <end position="64"/>
    </location>
</feature>
<name>A0ABX8EMS2_9ACTN</name>
<gene>
    <name evidence="3" type="ORF">ENKNEFLB_04240</name>
</gene>
<feature type="region of interest" description="Disordered" evidence="1">
    <location>
        <begin position="30"/>
        <end position="70"/>
    </location>
</feature>
<accession>A0ABX8EMS2</accession>
<feature type="compositionally biased region" description="Gly residues" evidence="1">
    <location>
        <begin position="30"/>
        <end position="44"/>
    </location>
</feature>
<dbReference type="EMBL" id="CP075371">
    <property type="protein sequence ID" value="QVT81822.1"/>
    <property type="molecule type" value="Genomic_DNA"/>
</dbReference>
<sequence>MPTTAPRRRGRAPVLVLVVGLGPTLVACGGAGAPGGAGGPGGAEAPGSSSSPAATASPEPGTSPGVSPSYEVGGAARAAVDTMLARRAQAVRERDEAAFLATVDDRDPRLVAQQRTLYANLAQLRLARYDYETTADQLLPDPVRRAGPREPVVRFQTIERTQVADALTGAVGNVVRMTYVRRAGQWLVGRETAPEPVAGVPGQLRPWFGGPVDVADRGTLVVLTDAADAGLADDLADIVEDAVTADAALLQVEPDRQVLVDATGNGPAVRLNTVDEEEAAAIYTGVFDLDAQGHRTTSSGGTIRINPDLTAAELTGDPGLLRHEVVHLLLRRYTGALPMWLSEGTAEYARWYPLTTSDLRVAPELWRRVQAAPRQLPGAGVFQLDPAVNYLVSQAAAQHLLARGGPVALRSLLEGYRTGAAAGTGPEDGDLTDRLLDDVYDTTEAEVVDGAWDALGRLDR</sequence>
<feature type="chain" id="PRO_5046012871" description="Peptidase MA-like domain-containing protein" evidence="2">
    <location>
        <begin position="28"/>
        <end position="460"/>
    </location>
</feature>
<evidence type="ECO:0008006" key="5">
    <source>
        <dbReference type="Google" id="ProtNLM"/>
    </source>
</evidence>
<dbReference type="PROSITE" id="PS51257">
    <property type="entry name" value="PROKAR_LIPOPROTEIN"/>
    <property type="match status" value="1"/>
</dbReference>
<proteinExistence type="predicted"/>
<feature type="signal peptide" evidence="2">
    <location>
        <begin position="1"/>
        <end position="27"/>
    </location>
</feature>
<evidence type="ECO:0000256" key="1">
    <source>
        <dbReference type="SAM" id="MobiDB-lite"/>
    </source>
</evidence>